<comment type="caution">
    <text evidence="11">The sequence shown here is derived from an EMBL/GenBank/DDBJ whole genome shotgun (WGS) entry which is preliminary data.</text>
</comment>
<evidence type="ECO:0000313" key="11">
    <source>
        <dbReference type="EMBL" id="PSV91754.1"/>
    </source>
</evidence>
<comment type="subcellular location">
    <subcellularLocation>
        <location evidence="1 8">Cell membrane</location>
        <topology evidence="1 8">Multi-pass membrane protein</topology>
    </subcellularLocation>
</comment>
<evidence type="ECO:0000313" key="13">
    <source>
        <dbReference type="Proteomes" id="UP000241566"/>
    </source>
</evidence>
<proteinExistence type="inferred from homology"/>
<protein>
    <submittedName>
        <fullName evidence="11">QacE family quaternary ammonium compound efflux SMR transporter</fullName>
    </submittedName>
</protein>
<dbReference type="EMBL" id="PYOJ01000005">
    <property type="protein sequence ID" value="PSV91754.1"/>
    <property type="molecule type" value="Genomic_DNA"/>
</dbReference>
<accession>A0A0D8MUG6</accession>
<dbReference type="GO" id="GO:0005886">
    <property type="term" value="C:plasma membrane"/>
    <property type="evidence" value="ECO:0007669"/>
    <property type="project" value="UniProtKB-SubCell"/>
</dbReference>
<keyword evidence="6 9" id="KW-0472">Membrane</keyword>
<reference evidence="11 12" key="1">
    <citation type="submission" date="2018-03" db="EMBL/GenBank/DDBJ databases">
        <title>Whole genome sequencing of Histamine producing bacteria.</title>
        <authorList>
            <person name="Butler K."/>
        </authorList>
    </citation>
    <scope>NUCLEOTIDE SEQUENCE [LARGE SCALE GENOMIC DNA]</scope>
    <source>
        <strain evidence="10 13">ATCC 25521</strain>
        <strain evidence="11 12">ATCC 33979</strain>
    </source>
</reference>
<keyword evidence="3" id="KW-1003">Cell membrane</keyword>
<keyword evidence="2" id="KW-0813">Transport</keyword>
<evidence type="ECO:0000256" key="4">
    <source>
        <dbReference type="ARBA" id="ARBA00022692"/>
    </source>
</evidence>
<keyword evidence="5 9" id="KW-1133">Transmembrane helix</keyword>
<evidence type="ECO:0000256" key="9">
    <source>
        <dbReference type="SAM" id="Phobius"/>
    </source>
</evidence>
<keyword evidence="4 8" id="KW-0812">Transmembrane</keyword>
<name>A0A0D8MUG6_PHOLE</name>
<dbReference type="GO" id="GO:0015199">
    <property type="term" value="F:amino-acid betaine transmembrane transporter activity"/>
    <property type="evidence" value="ECO:0007669"/>
    <property type="project" value="TreeGrafter"/>
</dbReference>
<keyword evidence="13" id="KW-1185">Reference proteome</keyword>
<evidence type="ECO:0000313" key="10">
    <source>
        <dbReference type="EMBL" id="PSV83578.1"/>
    </source>
</evidence>
<dbReference type="Proteomes" id="UP000241566">
    <property type="component" value="Unassembled WGS sequence"/>
</dbReference>
<sequence>MSWLFLLLGVLAEATSHVALKSANGFTNPLPTAVVILGHITAFLFLSQAMKSIPVGIVHASWAGLAIILVTTLSSVIYNQHIDTKVWIGMIIVAVGLAVMNLSGAAHHH</sequence>
<dbReference type="RefSeq" id="WP_008989746.1">
    <property type="nucleotide sequence ID" value="NZ_CP131599.1"/>
</dbReference>
<organism evidence="11 12">
    <name type="scientific">Photobacterium leiognathi</name>
    <dbReference type="NCBI Taxonomy" id="553611"/>
    <lineage>
        <taxon>Bacteria</taxon>
        <taxon>Pseudomonadati</taxon>
        <taxon>Pseudomonadota</taxon>
        <taxon>Gammaproteobacteria</taxon>
        <taxon>Vibrionales</taxon>
        <taxon>Vibrionaceae</taxon>
        <taxon>Photobacterium</taxon>
    </lineage>
</organism>
<feature type="transmembrane region" description="Helical" evidence="9">
    <location>
        <begin position="26"/>
        <end position="46"/>
    </location>
</feature>
<evidence type="ECO:0000256" key="7">
    <source>
        <dbReference type="ARBA" id="ARBA00038032"/>
    </source>
</evidence>
<dbReference type="EMBL" id="PYOI01000009">
    <property type="protein sequence ID" value="PSV83578.1"/>
    <property type="molecule type" value="Genomic_DNA"/>
</dbReference>
<dbReference type="GO" id="GO:0031460">
    <property type="term" value="P:glycine betaine transport"/>
    <property type="evidence" value="ECO:0007669"/>
    <property type="project" value="TreeGrafter"/>
</dbReference>
<dbReference type="OrthoDB" id="9808638at2"/>
<dbReference type="SUPFAM" id="SSF103481">
    <property type="entry name" value="Multidrug resistance efflux transporter EmrE"/>
    <property type="match status" value="1"/>
</dbReference>
<evidence type="ECO:0000256" key="2">
    <source>
        <dbReference type="ARBA" id="ARBA00022448"/>
    </source>
</evidence>
<dbReference type="STRING" id="553611.GCA_001557755_01725"/>
<dbReference type="GO" id="GO:0015297">
    <property type="term" value="F:antiporter activity"/>
    <property type="evidence" value="ECO:0007669"/>
    <property type="project" value="TreeGrafter"/>
</dbReference>
<dbReference type="Pfam" id="PF00893">
    <property type="entry name" value="Multi_Drug_Res"/>
    <property type="match status" value="1"/>
</dbReference>
<dbReference type="GO" id="GO:0015220">
    <property type="term" value="F:choline transmembrane transporter activity"/>
    <property type="evidence" value="ECO:0007669"/>
    <property type="project" value="TreeGrafter"/>
</dbReference>
<evidence type="ECO:0000256" key="1">
    <source>
        <dbReference type="ARBA" id="ARBA00004651"/>
    </source>
</evidence>
<dbReference type="PANTHER" id="PTHR30561">
    <property type="entry name" value="SMR FAMILY PROTON-DEPENDENT DRUG EFFLUX TRANSPORTER SUGE"/>
    <property type="match status" value="1"/>
</dbReference>
<evidence type="ECO:0000256" key="8">
    <source>
        <dbReference type="RuleBase" id="RU003942"/>
    </source>
</evidence>
<feature type="transmembrane region" description="Helical" evidence="9">
    <location>
        <begin position="86"/>
        <end position="106"/>
    </location>
</feature>
<evidence type="ECO:0000256" key="3">
    <source>
        <dbReference type="ARBA" id="ARBA00022475"/>
    </source>
</evidence>
<dbReference type="InterPro" id="IPR045324">
    <property type="entry name" value="Small_multidrug_res"/>
</dbReference>
<comment type="similarity">
    <text evidence="7 8">Belongs to the drug/metabolite transporter (DMT) superfamily. Small multidrug resistance (SMR) (TC 2.A.7.1) family.</text>
</comment>
<evidence type="ECO:0000256" key="5">
    <source>
        <dbReference type="ARBA" id="ARBA00022989"/>
    </source>
</evidence>
<dbReference type="Proteomes" id="UP000240410">
    <property type="component" value="Unassembled WGS sequence"/>
</dbReference>
<dbReference type="AlphaFoldDB" id="A0A0D8MUG6"/>
<dbReference type="InterPro" id="IPR000390">
    <property type="entry name" value="Small_drug/metabolite_transptr"/>
</dbReference>
<dbReference type="PANTHER" id="PTHR30561:SF1">
    <property type="entry name" value="MULTIDRUG TRANSPORTER EMRE"/>
    <property type="match status" value="1"/>
</dbReference>
<dbReference type="InterPro" id="IPR037185">
    <property type="entry name" value="EmrE-like"/>
</dbReference>
<evidence type="ECO:0000313" key="12">
    <source>
        <dbReference type="Proteomes" id="UP000240410"/>
    </source>
</evidence>
<gene>
    <name evidence="11" type="ORF">CTM89_05640</name>
    <name evidence="10" type="ORF">CTM94_08195</name>
</gene>
<feature type="transmembrane region" description="Helical" evidence="9">
    <location>
        <begin position="53"/>
        <end position="74"/>
    </location>
</feature>
<evidence type="ECO:0000256" key="6">
    <source>
        <dbReference type="ARBA" id="ARBA00023136"/>
    </source>
</evidence>
<dbReference type="GeneID" id="99742524"/>
<dbReference type="Gene3D" id="1.10.3730.20">
    <property type="match status" value="1"/>
</dbReference>